<proteinExistence type="predicted"/>
<reference evidence="2 3" key="1">
    <citation type="journal article" date="2018" name="Plant J.">
        <title>Genome sequences of Chlorella sorokiniana UTEX 1602 and Micractinium conductrix SAG 241.80: implications to maltose excretion by a green alga.</title>
        <authorList>
            <person name="Arriola M.B."/>
            <person name="Velmurugan N."/>
            <person name="Zhang Y."/>
            <person name="Plunkett M.H."/>
            <person name="Hondzo H."/>
            <person name="Barney B.M."/>
        </authorList>
    </citation>
    <scope>NUCLEOTIDE SEQUENCE [LARGE SCALE GENOMIC DNA]</scope>
    <source>
        <strain evidence="2 3">SAG 241.80</strain>
    </source>
</reference>
<evidence type="ECO:0000313" key="3">
    <source>
        <dbReference type="Proteomes" id="UP000239649"/>
    </source>
</evidence>
<dbReference type="PANTHER" id="PTHR33471">
    <property type="entry name" value="ATP-DEPENDENT ZINC METALLOPROTEASE-RELATED"/>
    <property type="match status" value="1"/>
</dbReference>
<dbReference type="EMBL" id="LHPF02000011">
    <property type="protein sequence ID" value="PSC72294.1"/>
    <property type="molecule type" value="Genomic_DNA"/>
</dbReference>
<dbReference type="Proteomes" id="UP000239649">
    <property type="component" value="Unassembled WGS sequence"/>
</dbReference>
<accession>A0A2P6VDX0</accession>
<dbReference type="GO" id="GO:0004222">
    <property type="term" value="F:metalloendopeptidase activity"/>
    <property type="evidence" value="ECO:0007669"/>
    <property type="project" value="InterPro"/>
</dbReference>
<dbReference type="PANTHER" id="PTHR33471:SF7">
    <property type="entry name" value="ATP-DEPENDENT ZINC METALLOPROTEASE-RELATED"/>
    <property type="match status" value="1"/>
</dbReference>
<keyword evidence="1" id="KW-1133">Transmembrane helix</keyword>
<keyword evidence="3" id="KW-1185">Reference proteome</keyword>
<feature type="transmembrane region" description="Helical" evidence="1">
    <location>
        <begin position="155"/>
        <end position="176"/>
    </location>
</feature>
<keyword evidence="1" id="KW-0812">Transmembrane</keyword>
<feature type="transmembrane region" description="Helical" evidence="1">
    <location>
        <begin position="131"/>
        <end position="149"/>
    </location>
</feature>
<keyword evidence="1" id="KW-0472">Membrane</keyword>
<dbReference type="GO" id="GO:0004176">
    <property type="term" value="F:ATP-dependent peptidase activity"/>
    <property type="evidence" value="ECO:0007669"/>
    <property type="project" value="InterPro"/>
</dbReference>
<sequence>MAAALAHASLALPARRPFTSVTGRSQGSARRHLVVRAEQSAAAPAASVPTLYTELDLCLDDYRRAPASVKQEVSADVLKAVSALADAGELKKWGAALADMQERRSLMMGELRMVGVKQPEKIAQISVRNDAAFLITVVGTTSVAAVLLGQLPGDWGFFSAYLCGGISIAVLAVGSINPGILQFAIDTFSQVFPDYKDRVVRHEAAHFLCGYLLGVPVANYSLTLGKEHTDFAEAKLQKRLIAGVLEASEVDQLSIIAMAGATSEAMKFDDVIGQNADMFDLQRVMMRSSKKMTNQQQQNQTRWACYQAATLLRRYSAEYEALQAAMAAGGSVTECIKAIEGAKSS</sequence>
<gene>
    <name evidence="2" type="ORF">C2E20_4561</name>
</gene>
<evidence type="ECO:0000256" key="1">
    <source>
        <dbReference type="SAM" id="Phobius"/>
    </source>
</evidence>
<evidence type="ECO:0000313" key="2">
    <source>
        <dbReference type="EMBL" id="PSC72294.1"/>
    </source>
</evidence>
<dbReference type="InterPro" id="IPR037219">
    <property type="entry name" value="Peptidase_M41-like"/>
</dbReference>
<dbReference type="AlphaFoldDB" id="A0A2P6VDX0"/>
<dbReference type="SUPFAM" id="SSF140990">
    <property type="entry name" value="FtsH protease domain-like"/>
    <property type="match status" value="1"/>
</dbReference>
<dbReference type="STRING" id="554055.A0A2P6VDX0"/>
<protein>
    <submittedName>
        <fullName evidence="2">Uncharacterized protein</fullName>
    </submittedName>
</protein>
<name>A0A2P6VDX0_9CHLO</name>
<comment type="caution">
    <text evidence="2">The sequence shown here is derived from an EMBL/GenBank/DDBJ whole genome shotgun (WGS) entry which is preliminary data.</text>
</comment>
<dbReference type="GO" id="GO:0005524">
    <property type="term" value="F:ATP binding"/>
    <property type="evidence" value="ECO:0007669"/>
    <property type="project" value="InterPro"/>
</dbReference>
<dbReference type="GO" id="GO:0006508">
    <property type="term" value="P:proteolysis"/>
    <property type="evidence" value="ECO:0007669"/>
    <property type="project" value="InterPro"/>
</dbReference>
<organism evidence="2 3">
    <name type="scientific">Micractinium conductrix</name>
    <dbReference type="NCBI Taxonomy" id="554055"/>
    <lineage>
        <taxon>Eukaryota</taxon>
        <taxon>Viridiplantae</taxon>
        <taxon>Chlorophyta</taxon>
        <taxon>core chlorophytes</taxon>
        <taxon>Trebouxiophyceae</taxon>
        <taxon>Chlorellales</taxon>
        <taxon>Chlorellaceae</taxon>
        <taxon>Chlorella clade</taxon>
        <taxon>Micractinium</taxon>
    </lineage>
</organism>
<dbReference type="OrthoDB" id="66620at2759"/>